<accession>A0A023AX47</accession>
<evidence type="ECO:0000256" key="6">
    <source>
        <dbReference type="ARBA" id="ARBA00022918"/>
    </source>
</evidence>
<sequence>MHVLQFASKKLTVAESKWPIYELEAYAIVWSTPHSARYLRGREFIVRTDHQSLKWLWSTEKSRIAR</sequence>
<name>A0A023AX47_GRENI</name>
<proteinExistence type="predicted"/>
<keyword evidence="4" id="KW-0255">Endonuclease</keyword>
<dbReference type="GeneID" id="22916346"/>
<dbReference type="PANTHER" id="PTHR37984">
    <property type="entry name" value="PROTEIN CBG26694"/>
    <property type="match status" value="1"/>
</dbReference>
<dbReference type="OrthoDB" id="1909920at2759"/>
<dbReference type="InterPro" id="IPR050951">
    <property type="entry name" value="Retrovirus_Pol_polyprotein"/>
</dbReference>
<dbReference type="InterPro" id="IPR043502">
    <property type="entry name" value="DNA/RNA_pol_sf"/>
</dbReference>
<dbReference type="GO" id="GO:0004519">
    <property type="term" value="F:endonuclease activity"/>
    <property type="evidence" value="ECO:0007669"/>
    <property type="project" value="UniProtKB-KW"/>
</dbReference>
<dbReference type="AlphaFoldDB" id="A0A023AX47"/>
<dbReference type="VEuPathDB" id="CryptoDB:GNI_197810"/>
<gene>
    <name evidence="8" type="ORF">GNI_197810</name>
</gene>
<dbReference type="PANTHER" id="PTHR37984:SF5">
    <property type="entry name" value="PROTEIN NYNRIN-LIKE"/>
    <property type="match status" value="1"/>
</dbReference>
<protein>
    <submittedName>
        <fullName evidence="8">Gag-pol polyprotein</fullName>
    </submittedName>
</protein>
<reference evidence="8" key="1">
    <citation type="submission" date="2013-12" db="EMBL/GenBank/DDBJ databases">
        <authorList>
            <person name="Omoto C.K."/>
            <person name="Sibley D."/>
            <person name="Venepally P."/>
            <person name="Hadjithomas M."/>
            <person name="Karamycheva S."/>
            <person name="Brunk B."/>
            <person name="Roos D."/>
            <person name="Caler E."/>
            <person name="Lorenzi H."/>
        </authorList>
    </citation>
    <scope>NUCLEOTIDE SEQUENCE</scope>
</reference>
<dbReference type="SUPFAM" id="SSF56672">
    <property type="entry name" value="DNA/RNA polymerases"/>
    <property type="match status" value="1"/>
</dbReference>
<evidence type="ECO:0000256" key="1">
    <source>
        <dbReference type="ARBA" id="ARBA00022679"/>
    </source>
</evidence>
<dbReference type="RefSeq" id="XP_011133725.1">
    <property type="nucleotide sequence ID" value="XM_011135423.1"/>
</dbReference>
<dbReference type="Proteomes" id="UP000019763">
    <property type="component" value="Unassembled WGS sequence"/>
</dbReference>
<keyword evidence="5" id="KW-0378">Hydrolase</keyword>
<feature type="domain" description="Reverse transcriptase RNase H-like" evidence="7">
    <location>
        <begin position="2"/>
        <end position="66"/>
    </location>
</feature>
<keyword evidence="3" id="KW-0540">Nuclease</keyword>
<dbReference type="Pfam" id="PF17917">
    <property type="entry name" value="RT_RNaseH"/>
    <property type="match status" value="1"/>
</dbReference>
<dbReference type="GO" id="GO:0016787">
    <property type="term" value="F:hydrolase activity"/>
    <property type="evidence" value="ECO:0007669"/>
    <property type="project" value="UniProtKB-KW"/>
</dbReference>
<dbReference type="GO" id="GO:0003964">
    <property type="term" value="F:RNA-directed DNA polymerase activity"/>
    <property type="evidence" value="ECO:0007669"/>
    <property type="project" value="UniProtKB-KW"/>
</dbReference>
<evidence type="ECO:0000256" key="2">
    <source>
        <dbReference type="ARBA" id="ARBA00022695"/>
    </source>
</evidence>
<evidence type="ECO:0000313" key="8">
    <source>
        <dbReference type="EMBL" id="EZG43003.1"/>
    </source>
</evidence>
<evidence type="ECO:0000259" key="7">
    <source>
        <dbReference type="Pfam" id="PF17917"/>
    </source>
</evidence>
<evidence type="ECO:0000256" key="3">
    <source>
        <dbReference type="ARBA" id="ARBA00022722"/>
    </source>
</evidence>
<keyword evidence="2" id="KW-0548">Nucleotidyltransferase</keyword>
<dbReference type="InterPro" id="IPR041373">
    <property type="entry name" value="RT_RNaseH"/>
</dbReference>
<organism evidence="8 9">
    <name type="scientific">Gregarina niphandrodes</name>
    <name type="common">Septate eugregarine</name>
    <dbReference type="NCBI Taxonomy" id="110365"/>
    <lineage>
        <taxon>Eukaryota</taxon>
        <taxon>Sar</taxon>
        <taxon>Alveolata</taxon>
        <taxon>Apicomplexa</taxon>
        <taxon>Conoidasida</taxon>
        <taxon>Gregarinasina</taxon>
        <taxon>Eugregarinorida</taxon>
        <taxon>Gregarinidae</taxon>
        <taxon>Gregarina</taxon>
    </lineage>
</organism>
<evidence type="ECO:0000256" key="4">
    <source>
        <dbReference type="ARBA" id="ARBA00022759"/>
    </source>
</evidence>
<keyword evidence="6" id="KW-0695">RNA-directed DNA polymerase</keyword>
<comment type="caution">
    <text evidence="8">The sequence shown here is derived from an EMBL/GenBank/DDBJ whole genome shotgun (WGS) entry which is preliminary data.</text>
</comment>
<keyword evidence="9" id="KW-1185">Reference proteome</keyword>
<dbReference type="EMBL" id="AFNH02001524">
    <property type="protein sequence ID" value="EZG43003.1"/>
    <property type="molecule type" value="Genomic_DNA"/>
</dbReference>
<evidence type="ECO:0000256" key="5">
    <source>
        <dbReference type="ARBA" id="ARBA00022801"/>
    </source>
</evidence>
<evidence type="ECO:0000313" key="9">
    <source>
        <dbReference type="Proteomes" id="UP000019763"/>
    </source>
</evidence>
<keyword evidence="1" id="KW-0808">Transferase</keyword>